<accession>A0A8B6X2S9</accession>
<name>A0A8B6X2S9_9BURK</name>
<dbReference type="OrthoDB" id="8688567at2"/>
<sequence>MGKRTAGVCYLKVDGELIEIAGDVECPLTEFKREPVMGADGVVGYKETPVAPYIKVTGITTPGFPIEKLRQMTDGQGTAEFANGRVYSLSGMWLQGDTGVKSEAGTADLEFYGLKGRWL</sequence>
<dbReference type="RefSeq" id="WP_028310983.1">
    <property type="nucleotide sequence ID" value="NZ_AXWS01000008.1"/>
</dbReference>
<dbReference type="AlphaFoldDB" id="A0A8B6X2S9"/>
<dbReference type="Pfam" id="PF10618">
    <property type="entry name" value="Tail_tube"/>
    <property type="match status" value="1"/>
</dbReference>
<evidence type="ECO:0000313" key="2">
    <source>
        <dbReference type="RefSeq" id="WP_028310983.1"/>
    </source>
</evidence>
<keyword evidence="1" id="KW-1185">Reference proteome</keyword>
<dbReference type="Proteomes" id="UP000675920">
    <property type="component" value="Unplaced"/>
</dbReference>
<organism evidence="1 2">
    <name type="scientific">Derxia gummosa DSM 723</name>
    <dbReference type="NCBI Taxonomy" id="1121388"/>
    <lineage>
        <taxon>Bacteria</taxon>
        <taxon>Pseudomonadati</taxon>
        <taxon>Pseudomonadota</taxon>
        <taxon>Betaproteobacteria</taxon>
        <taxon>Burkholderiales</taxon>
        <taxon>Alcaligenaceae</taxon>
        <taxon>Derxia</taxon>
    </lineage>
</organism>
<proteinExistence type="predicted"/>
<protein>
    <submittedName>
        <fullName evidence="2">Phage tail tube protein</fullName>
    </submittedName>
</protein>
<dbReference type="InterPro" id="IPR019596">
    <property type="entry name" value="Phage_Mu_GpM_tail_tub"/>
</dbReference>
<evidence type="ECO:0000313" key="1">
    <source>
        <dbReference type="Proteomes" id="UP000675920"/>
    </source>
</evidence>
<reference evidence="2" key="1">
    <citation type="submission" date="2025-08" db="UniProtKB">
        <authorList>
            <consortium name="RefSeq"/>
        </authorList>
    </citation>
    <scope>IDENTIFICATION</scope>
</reference>